<dbReference type="GO" id="GO:0006886">
    <property type="term" value="P:intracellular protein transport"/>
    <property type="evidence" value="ECO:0007669"/>
    <property type="project" value="InterPro"/>
</dbReference>
<feature type="transmembrane region" description="Helical" evidence="10">
    <location>
        <begin position="310"/>
        <end position="328"/>
    </location>
</feature>
<evidence type="ECO:0000256" key="4">
    <source>
        <dbReference type="ARBA" id="ARBA00022692"/>
    </source>
</evidence>
<reference evidence="12" key="1">
    <citation type="submission" date="2019-10" db="EMBL/GenBank/DDBJ databases">
        <title>Short sand fly seasons in Tbilisi, Georgia, hinder development of host immunity to saliva of the visceral leishmaniasis vector Phlebotomus kandelakii.</title>
        <authorList>
            <person name="Oliveira F."/>
            <person name="Giorgobiani E."/>
            <person name="Guimaraes-Costa A.B."/>
            <person name="Abdeladhim M."/>
            <person name="Oristian J."/>
            <person name="Tskhvaradze L."/>
            <person name="Tsertsvadze N."/>
            <person name="Zakalashvili M."/>
            <person name="Valenzuela J.G."/>
            <person name="Kamhawi S."/>
        </authorList>
    </citation>
    <scope>NUCLEOTIDE SEQUENCE</scope>
    <source>
        <strain evidence="12">Wild-capture in Tbilisi</strain>
        <tissue evidence="12">Salivary glands</tissue>
    </source>
</reference>
<keyword evidence="3" id="KW-0813">Transport</keyword>
<dbReference type="InterPro" id="IPR006012">
    <property type="entry name" value="Syntaxin/epimorphin_CS"/>
</dbReference>
<evidence type="ECO:0000256" key="7">
    <source>
        <dbReference type="ARBA" id="ARBA00023034"/>
    </source>
</evidence>
<dbReference type="SMART" id="SM00397">
    <property type="entry name" value="t_SNARE"/>
    <property type="match status" value="1"/>
</dbReference>
<dbReference type="Gene3D" id="1.20.58.70">
    <property type="match status" value="1"/>
</dbReference>
<dbReference type="FunFam" id="1.20.5.110:FF:000081">
    <property type="entry name" value="Syntaxin 16"/>
    <property type="match status" value="1"/>
</dbReference>
<protein>
    <submittedName>
        <fullName evidence="12">Putative snare protein tlg2/syntaxin 16</fullName>
    </submittedName>
</protein>
<keyword evidence="4 10" id="KW-0812">Transmembrane</keyword>
<dbReference type="PANTHER" id="PTHR19957:SF83">
    <property type="entry name" value="SYNTAXIN-16"/>
    <property type="match status" value="1"/>
</dbReference>
<keyword evidence="9 10" id="KW-0472">Membrane</keyword>
<evidence type="ECO:0000259" key="11">
    <source>
        <dbReference type="PROSITE" id="PS50192"/>
    </source>
</evidence>
<dbReference type="InterPro" id="IPR045242">
    <property type="entry name" value="Syntaxin"/>
</dbReference>
<evidence type="ECO:0000256" key="9">
    <source>
        <dbReference type="ARBA" id="ARBA00023136"/>
    </source>
</evidence>
<keyword evidence="6 10" id="KW-1133">Transmembrane helix</keyword>
<dbReference type="CDD" id="cd15845">
    <property type="entry name" value="SNARE_syntaxin16"/>
    <property type="match status" value="1"/>
</dbReference>
<evidence type="ECO:0000256" key="3">
    <source>
        <dbReference type="ARBA" id="ARBA00022448"/>
    </source>
</evidence>
<evidence type="ECO:0000256" key="1">
    <source>
        <dbReference type="ARBA" id="ARBA00004409"/>
    </source>
</evidence>
<evidence type="ECO:0000256" key="6">
    <source>
        <dbReference type="ARBA" id="ARBA00022989"/>
    </source>
</evidence>
<dbReference type="EMBL" id="GIFK01004558">
    <property type="protein sequence ID" value="NBJ62261.1"/>
    <property type="molecule type" value="Transcribed_RNA"/>
</dbReference>
<evidence type="ECO:0000256" key="10">
    <source>
        <dbReference type="SAM" id="Phobius"/>
    </source>
</evidence>
<dbReference type="InterPro" id="IPR000727">
    <property type="entry name" value="T_SNARE_dom"/>
</dbReference>
<dbReference type="GO" id="GO:0048278">
    <property type="term" value="P:vesicle docking"/>
    <property type="evidence" value="ECO:0007669"/>
    <property type="project" value="TreeGrafter"/>
</dbReference>
<sequence length="331" mass="38757">MACRNLTEVFIIMRNNATQSKNMYPESRDSDAEHLLGRTLRDTEEGLEMQTDHGAPPVWIDKLEEAQYTMSKIKPKLEELATLHMRHLQRPTMDDHCEEERLIEDASTEISKLIASTHRHIQCIRSSLGQGNRTEQRLTQNVVTCLLLELQEITFRFRNSQNSYLRQIASREERSNVFFETQDFTTIDLEARETTVETFDNFLKPKESDEQIDEHFQQPVSSRFTHQQLLLFEEENSKLIETREQEVSRIVKSIVDLHDIFKDLAGMVQEQGTVLDRIDYNVEQTQTKVSEGLRQLQRAEMYQRKNRKMMCILILAGVSLFMLLALIFTKI</sequence>
<feature type="domain" description="T-SNARE coiled-coil homology" evidence="11">
    <location>
        <begin position="237"/>
        <end position="299"/>
    </location>
</feature>
<name>A0A6B2EGF8_9DIPT</name>
<dbReference type="InterPro" id="IPR010989">
    <property type="entry name" value="SNARE"/>
</dbReference>
<dbReference type="PANTHER" id="PTHR19957">
    <property type="entry name" value="SYNTAXIN"/>
    <property type="match status" value="1"/>
</dbReference>
<keyword evidence="7" id="KW-0333">Golgi apparatus</keyword>
<evidence type="ECO:0000256" key="8">
    <source>
        <dbReference type="ARBA" id="ARBA00023054"/>
    </source>
</evidence>
<keyword evidence="8" id="KW-0175">Coiled coil</keyword>
<evidence type="ECO:0000256" key="2">
    <source>
        <dbReference type="ARBA" id="ARBA00009063"/>
    </source>
</evidence>
<proteinExistence type="inferred from homology"/>
<dbReference type="GO" id="GO:0031201">
    <property type="term" value="C:SNARE complex"/>
    <property type="evidence" value="ECO:0007669"/>
    <property type="project" value="TreeGrafter"/>
</dbReference>
<dbReference type="PROSITE" id="PS50192">
    <property type="entry name" value="T_SNARE"/>
    <property type="match status" value="1"/>
</dbReference>
<evidence type="ECO:0000256" key="5">
    <source>
        <dbReference type="ARBA" id="ARBA00022927"/>
    </source>
</evidence>
<dbReference type="PROSITE" id="PS00914">
    <property type="entry name" value="SYNTAXIN"/>
    <property type="match status" value="1"/>
</dbReference>
<dbReference type="Pfam" id="PF05739">
    <property type="entry name" value="SNARE"/>
    <property type="match status" value="1"/>
</dbReference>
<accession>A0A6B2EGF8</accession>
<dbReference type="GO" id="GO:0005484">
    <property type="term" value="F:SNAP receptor activity"/>
    <property type="evidence" value="ECO:0007669"/>
    <property type="project" value="InterPro"/>
</dbReference>
<dbReference type="GO" id="GO:0006906">
    <property type="term" value="P:vesicle fusion"/>
    <property type="evidence" value="ECO:0007669"/>
    <property type="project" value="TreeGrafter"/>
</dbReference>
<comment type="subcellular location">
    <subcellularLocation>
        <location evidence="1">Golgi apparatus membrane</location>
        <topology evidence="1">Single-pass type IV membrane protein</topology>
    </subcellularLocation>
</comment>
<dbReference type="AlphaFoldDB" id="A0A6B2EGF8"/>
<keyword evidence="5" id="KW-0653">Protein transport</keyword>
<dbReference type="GO" id="GO:0000149">
    <property type="term" value="F:SNARE binding"/>
    <property type="evidence" value="ECO:0007669"/>
    <property type="project" value="TreeGrafter"/>
</dbReference>
<organism evidence="12">
    <name type="scientific">Phlebotomus kandelakii</name>
    <dbReference type="NCBI Taxonomy" id="1109342"/>
    <lineage>
        <taxon>Eukaryota</taxon>
        <taxon>Metazoa</taxon>
        <taxon>Ecdysozoa</taxon>
        <taxon>Arthropoda</taxon>
        <taxon>Hexapoda</taxon>
        <taxon>Insecta</taxon>
        <taxon>Pterygota</taxon>
        <taxon>Neoptera</taxon>
        <taxon>Endopterygota</taxon>
        <taxon>Diptera</taxon>
        <taxon>Nematocera</taxon>
        <taxon>Psychodoidea</taxon>
        <taxon>Psychodidae</taxon>
        <taxon>Phlebotomus</taxon>
        <taxon>Larroussius</taxon>
    </lineage>
</organism>
<dbReference type="SUPFAM" id="SSF47661">
    <property type="entry name" value="t-snare proteins"/>
    <property type="match status" value="1"/>
</dbReference>
<comment type="similarity">
    <text evidence="2">Belongs to the syntaxin family.</text>
</comment>
<evidence type="ECO:0000313" key="12">
    <source>
        <dbReference type="EMBL" id="NBJ62261.1"/>
    </source>
</evidence>
<dbReference type="GO" id="GO:0000139">
    <property type="term" value="C:Golgi membrane"/>
    <property type="evidence" value="ECO:0007669"/>
    <property type="project" value="UniProtKB-SubCell"/>
</dbReference>